<keyword evidence="1" id="KW-0560">Oxidoreductase</keyword>
<keyword evidence="5" id="KW-1185">Reference proteome</keyword>
<gene>
    <name evidence="4" type="ORF">GCM10011578_079200</name>
</gene>
<dbReference type="GO" id="GO:0005737">
    <property type="term" value="C:cytoplasm"/>
    <property type="evidence" value="ECO:0007669"/>
    <property type="project" value="TreeGrafter"/>
</dbReference>
<dbReference type="AlphaFoldDB" id="A0A918CVZ0"/>
<accession>A0A918CVZ0</accession>
<feature type="domain" description="NADP-dependent oxidoreductase" evidence="3">
    <location>
        <begin position="1"/>
        <end position="70"/>
    </location>
</feature>
<dbReference type="GO" id="GO:0016491">
    <property type="term" value="F:oxidoreductase activity"/>
    <property type="evidence" value="ECO:0007669"/>
    <property type="project" value="UniProtKB-KW"/>
</dbReference>
<dbReference type="PANTHER" id="PTHR43625">
    <property type="entry name" value="AFLATOXIN B1 ALDEHYDE REDUCTASE"/>
    <property type="match status" value="1"/>
</dbReference>
<protein>
    <recommendedName>
        <fullName evidence="3">NADP-dependent oxidoreductase domain-containing protein</fullName>
    </recommendedName>
</protein>
<evidence type="ECO:0000259" key="3">
    <source>
        <dbReference type="Pfam" id="PF00248"/>
    </source>
</evidence>
<sequence length="80" mass="8663">MPWSPLGHGFPTGTIRSTEHYAEGDRRADNPRFTEENLKRDLRIVDEVAAVATLVGATSAQVAPAWLLAQGDDVELTADS</sequence>
<dbReference type="SUPFAM" id="SSF51430">
    <property type="entry name" value="NAD(P)-linked oxidoreductase"/>
    <property type="match status" value="1"/>
</dbReference>
<dbReference type="Proteomes" id="UP000653411">
    <property type="component" value="Unassembled WGS sequence"/>
</dbReference>
<dbReference type="PANTHER" id="PTHR43625:SF40">
    <property type="entry name" value="ALDO-KETO REDUCTASE YAKC [NADP(+)]"/>
    <property type="match status" value="1"/>
</dbReference>
<evidence type="ECO:0000256" key="1">
    <source>
        <dbReference type="ARBA" id="ARBA00023002"/>
    </source>
</evidence>
<evidence type="ECO:0000313" key="5">
    <source>
        <dbReference type="Proteomes" id="UP000653411"/>
    </source>
</evidence>
<comment type="caution">
    <text evidence="4">The sequence shown here is derived from an EMBL/GenBank/DDBJ whole genome shotgun (WGS) entry which is preliminary data.</text>
</comment>
<feature type="region of interest" description="Disordered" evidence="2">
    <location>
        <begin position="1"/>
        <end position="34"/>
    </location>
</feature>
<evidence type="ECO:0000256" key="2">
    <source>
        <dbReference type="SAM" id="MobiDB-lite"/>
    </source>
</evidence>
<proteinExistence type="predicted"/>
<reference evidence="4" key="1">
    <citation type="journal article" date="2014" name="Int. J. Syst. Evol. Microbiol.">
        <title>Complete genome sequence of Corynebacterium casei LMG S-19264T (=DSM 44701T), isolated from a smear-ripened cheese.</title>
        <authorList>
            <consortium name="US DOE Joint Genome Institute (JGI-PGF)"/>
            <person name="Walter F."/>
            <person name="Albersmeier A."/>
            <person name="Kalinowski J."/>
            <person name="Ruckert C."/>
        </authorList>
    </citation>
    <scope>NUCLEOTIDE SEQUENCE</scope>
    <source>
        <strain evidence="4">CGMCC 4.7110</strain>
    </source>
</reference>
<dbReference type="InterPro" id="IPR036812">
    <property type="entry name" value="NAD(P)_OxRdtase_dom_sf"/>
</dbReference>
<feature type="compositionally biased region" description="Basic and acidic residues" evidence="2">
    <location>
        <begin position="17"/>
        <end position="34"/>
    </location>
</feature>
<dbReference type="InterPro" id="IPR050791">
    <property type="entry name" value="Aldo-Keto_reductase"/>
</dbReference>
<dbReference type="InterPro" id="IPR023210">
    <property type="entry name" value="NADP_OxRdtase_dom"/>
</dbReference>
<name>A0A918CVZ0_9ACTN</name>
<dbReference type="EMBL" id="BMML01000025">
    <property type="protein sequence ID" value="GGN36243.1"/>
    <property type="molecule type" value="Genomic_DNA"/>
</dbReference>
<evidence type="ECO:0000313" key="4">
    <source>
        <dbReference type="EMBL" id="GGN36243.1"/>
    </source>
</evidence>
<reference evidence="4" key="2">
    <citation type="submission" date="2020-09" db="EMBL/GenBank/DDBJ databases">
        <authorList>
            <person name="Sun Q."/>
            <person name="Zhou Y."/>
        </authorList>
    </citation>
    <scope>NUCLEOTIDE SEQUENCE</scope>
    <source>
        <strain evidence="4">CGMCC 4.7110</strain>
    </source>
</reference>
<dbReference type="Gene3D" id="3.20.20.100">
    <property type="entry name" value="NADP-dependent oxidoreductase domain"/>
    <property type="match status" value="1"/>
</dbReference>
<dbReference type="Pfam" id="PF00248">
    <property type="entry name" value="Aldo_ket_red"/>
    <property type="match status" value="1"/>
</dbReference>
<organism evidence="4 5">
    <name type="scientific">Streptomyces fuscichromogenes</name>
    <dbReference type="NCBI Taxonomy" id="1324013"/>
    <lineage>
        <taxon>Bacteria</taxon>
        <taxon>Bacillati</taxon>
        <taxon>Actinomycetota</taxon>
        <taxon>Actinomycetes</taxon>
        <taxon>Kitasatosporales</taxon>
        <taxon>Streptomycetaceae</taxon>
        <taxon>Streptomyces</taxon>
    </lineage>
</organism>